<evidence type="ECO:0000259" key="7">
    <source>
        <dbReference type="PROSITE" id="PS01124"/>
    </source>
</evidence>
<feature type="modified residue" description="4-aspartylphosphate" evidence="6">
    <location>
        <position position="54"/>
    </location>
</feature>
<dbReference type="SUPFAM" id="SSF46689">
    <property type="entry name" value="Homeodomain-like"/>
    <property type="match status" value="2"/>
</dbReference>
<dbReference type="InterPro" id="IPR018060">
    <property type="entry name" value="HTH_AraC"/>
</dbReference>
<evidence type="ECO:0000256" key="2">
    <source>
        <dbReference type="ARBA" id="ARBA00023015"/>
    </source>
</evidence>
<dbReference type="SMART" id="SM00448">
    <property type="entry name" value="REC"/>
    <property type="match status" value="1"/>
</dbReference>
<dbReference type="SMART" id="SM00342">
    <property type="entry name" value="HTH_ARAC"/>
    <property type="match status" value="1"/>
</dbReference>
<reference evidence="9 10" key="1">
    <citation type="submission" date="2022-06" db="EMBL/GenBank/DDBJ databases">
        <title>Isolation of gut microbiota from human fecal samples.</title>
        <authorList>
            <person name="Pamer E.G."/>
            <person name="Barat B."/>
            <person name="Waligurski E."/>
            <person name="Medina S."/>
            <person name="Paddock L."/>
            <person name="Mostad J."/>
        </authorList>
    </citation>
    <scope>NUCLEOTIDE SEQUENCE [LARGE SCALE GENOMIC DNA]</scope>
    <source>
        <strain evidence="9 10">DFI.9.73</strain>
    </source>
</reference>
<dbReference type="PANTHER" id="PTHR43280">
    <property type="entry name" value="ARAC-FAMILY TRANSCRIPTIONAL REGULATOR"/>
    <property type="match status" value="1"/>
</dbReference>
<evidence type="ECO:0000313" key="9">
    <source>
        <dbReference type="EMBL" id="MCQ4841633.1"/>
    </source>
</evidence>
<organism evidence="9 10">
    <name type="scientific">Neglectibacter timonensis</name>
    <dbReference type="NCBI Taxonomy" id="1776382"/>
    <lineage>
        <taxon>Bacteria</taxon>
        <taxon>Bacillati</taxon>
        <taxon>Bacillota</taxon>
        <taxon>Clostridia</taxon>
        <taxon>Eubacteriales</taxon>
        <taxon>Oscillospiraceae</taxon>
        <taxon>Neglectibacter</taxon>
    </lineage>
</organism>
<keyword evidence="10" id="KW-1185">Reference proteome</keyword>
<dbReference type="PROSITE" id="PS50110">
    <property type="entry name" value="RESPONSE_REGULATORY"/>
    <property type="match status" value="1"/>
</dbReference>
<feature type="domain" description="HTH araC/xylS-type" evidence="7">
    <location>
        <begin position="422"/>
        <end position="520"/>
    </location>
</feature>
<evidence type="ECO:0000259" key="8">
    <source>
        <dbReference type="PROSITE" id="PS50110"/>
    </source>
</evidence>
<evidence type="ECO:0000256" key="5">
    <source>
        <dbReference type="ARBA" id="ARBA00024867"/>
    </source>
</evidence>
<dbReference type="InterPro" id="IPR001789">
    <property type="entry name" value="Sig_transdc_resp-reg_receiver"/>
</dbReference>
<dbReference type="PANTHER" id="PTHR43280:SF10">
    <property type="entry name" value="REGULATORY PROTEIN POCR"/>
    <property type="match status" value="1"/>
</dbReference>
<dbReference type="EMBL" id="JANFZH010000060">
    <property type="protein sequence ID" value="MCQ4841633.1"/>
    <property type="molecule type" value="Genomic_DNA"/>
</dbReference>
<name>A0ABT1S488_9FIRM</name>
<dbReference type="RefSeq" id="WP_256192381.1">
    <property type="nucleotide sequence ID" value="NZ_CAJKKG010000082.1"/>
</dbReference>
<dbReference type="Proteomes" id="UP001524473">
    <property type="component" value="Unassembled WGS sequence"/>
</dbReference>
<dbReference type="Pfam" id="PF00072">
    <property type="entry name" value="Response_reg"/>
    <property type="match status" value="1"/>
</dbReference>
<keyword evidence="4" id="KW-0804">Transcription</keyword>
<dbReference type="CDD" id="cd17536">
    <property type="entry name" value="REC_YesN-like"/>
    <property type="match status" value="1"/>
</dbReference>
<dbReference type="InterPro" id="IPR011006">
    <property type="entry name" value="CheY-like_superfamily"/>
</dbReference>
<keyword evidence="6" id="KW-0597">Phosphoprotein</keyword>
<proteinExistence type="predicted"/>
<dbReference type="InterPro" id="IPR020449">
    <property type="entry name" value="Tscrpt_reg_AraC-type_HTH"/>
</dbReference>
<dbReference type="Gene3D" id="1.10.10.60">
    <property type="entry name" value="Homeodomain-like"/>
    <property type="match status" value="2"/>
</dbReference>
<dbReference type="Pfam" id="PF12833">
    <property type="entry name" value="HTH_18"/>
    <property type="match status" value="1"/>
</dbReference>
<feature type="domain" description="Response regulatory" evidence="8">
    <location>
        <begin position="2"/>
        <end position="119"/>
    </location>
</feature>
<evidence type="ECO:0000313" key="10">
    <source>
        <dbReference type="Proteomes" id="UP001524473"/>
    </source>
</evidence>
<evidence type="ECO:0000256" key="3">
    <source>
        <dbReference type="ARBA" id="ARBA00023125"/>
    </source>
</evidence>
<dbReference type="SUPFAM" id="SSF52172">
    <property type="entry name" value="CheY-like"/>
    <property type="match status" value="1"/>
</dbReference>
<evidence type="ECO:0000256" key="4">
    <source>
        <dbReference type="ARBA" id="ARBA00023163"/>
    </source>
</evidence>
<comment type="function">
    <text evidence="5">May play the central regulatory role in sporulation. It may be an element of the effector pathway responsible for the activation of sporulation genes in response to nutritional stress. Spo0A may act in concert with spo0H (a sigma factor) to control the expression of some genes that are critical to the sporulation process.</text>
</comment>
<dbReference type="Gene3D" id="3.40.50.2300">
    <property type="match status" value="1"/>
</dbReference>
<dbReference type="InterPro" id="IPR018062">
    <property type="entry name" value="HTH_AraC-typ_CS"/>
</dbReference>
<comment type="caution">
    <text evidence="9">The sequence shown here is derived from an EMBL/GenBank/DDBJ whole genome shotgun (WGS) entry which is preliminary data.</text>
</comment>
<keyword evidence="2" id="KW-0805">Transcription regulation</keyword>
<sequence length="528" mass="60735">MKILIVDDQPDVVKGILSGVNWERVGVDAAFGAHSGEEAKQVLQEEHIDILLCDIEMPGENGLEFFSWVRERYQDVKCIFLTAHADFTYAQKALKLEAADYLLQPASYAGVESSILRVSERIREEQLVRSYSSVGKDALREAIGFRRNILREFLQGVQMSAQEAAEKAGVFGFPCTPDTRCRCFWLQIQRWEGKPWEYGLLIYGMQNILSELLEECSSHVTLFHGGKDAYPVVMIAEGSDRRKEEEAMAQFCETCRSLFRMEVSCYAGPSTVLFRELPEEYLRLQEVDRNNVTRSTGFLPLEGTVLPTDYFPDFPKWKSLLGQGYGGAVREEIHRYFETLAEAGSLNRELLARFHEDFLELFFGVIQSYQERAHEIFSETYDYDAMLHASTSLPQLLEFVDFATRYVEEKQDTAEGNRAQIDRVLDFIRENLPRNIGRQEIAKAVYLNPEYLSRLFKKEMGIGLNEYLVQERMKIAESLLRNTSFSISIIASKVGYVNFSHFARAFKKEFGVSPTEYRKECERDKPEK</sequence>
<dbReference type="InterPro" id="IPR009057">
    <property type="entry name" value="Homeodomain-like_sf"/>
</dbReference>
<evidence type="ECO:0000256" key="1">
    <source>
        <dbReference type="ARBA" id="ARBA00018672"/>
    </source>
</evidence>
<keyword evidence="3" id="KW-0238">DNA-binding</keyword>
<dbReference type="PROSITE" id="PS00041">
    <property type="entry name" value="HTH_ARAC_FAMILY_1"/>
    <property type="match status" value="1"/>
</dbReference>
<gene>
    <name evidence="9" type="ORF">NE695_17110</name>
</gene>
<dbReference type="PROSITE" id="PS01124">
    <property type="entry name" value="HTH_ARAC_FAMILY_2"/>
    <property type="match status" value="1"/>
</dbReference>
<dbReference type="PRINTS" id="PR00032">
    <property type="entry name" value="HTHARAC"/>
</dbReference>
<accession>A0ABT1S488</accession>
<evidence type="ECO:0000256" key="6">
    <source>
        <dbReference type="PROSITE-ProRule" id="PRU00169"/>
    </source>
</evidence>
<protein>
    <recommendedName>
        <fullName evidence="1">Stage 0 sporulation protein A homolog</fullName>
    </recommendedName>
</protein>